<dbReference type="PANTHER" id="PTHR19836:SF19">
    <property type="entry name" value="SMALL RIBOSOMAL SUBUNIT PROTEIN US14M"/>
    <property type="match status" value="1"/>
</dbReference>
<accession>V5HD54</accession>
<dbReference type="InterPro" id="IPR001209">
    <property type="entry name" value="Ribosomal_uS14"/>
</dbReference>
<keyword evidence="2" id="KW-0689">Ribosomal protein</keyword>
<sequence>KRRRIVKQYARLRIKHKFSAKKTTSCPKALQEIADKEIAELPLNSCRTRIHGRCVVTSRARSFVRPWRVSRIMFRHFAVLRTTCPACREPCGSGCLRQSLRATCGQVLSCLFVQFCAICRQ</sequence>
<dbReference type="AlphaFoldDB" id="V5HD54"/>
<proteinExistence type="evidence at transcript level"/>
<organism evidence="4">
    <name type="scientific">Ixodes ricinus</name>
    <name type="common">Common tick</name>
    <name type="synonym">Acarus ricinus</name>
    <dbReference type="NCBI Taxonomy" id="34613"/>
    <lineage>
        <taxon>Eukaryota</taxon>
        <taxon>Metazoa</taxon>
        <taxon>Ecdysozoa</taxon>
        <taxon>Arthropoda</taxon>
        <taxon>Chelicerata</taxon>
        <taxon>Arachnida</taxon>
        <taxon>Acari</taxon>
        <taxon>Parasitiformes</taxon>
        <taxon>Ixodida</taxon>
        <taxon>Ixodoidea</taxon>
        <taxon>Ixodidae</taxon>
        <taxon>Ixodinae</taxon>
        <taxon>Ixodes</taxon>
    </lineage>
</organism>
<dbReference type="Gene3D" id="1.10.287.1480">
    <property type="match status" value="1"/>
</dbReference>
<evidence type="ECO:0000313" key="4">
    <source>
        <dbReference type="EMBL" id="JAB81440.1"/>
    </source>
</evidence>
<keyword evidence="3" id="KW-0687">Ribonucleoprotein</keyword>
<feature type="non-terminal residue" evidence="4">
    <location>
        <position position="1"/>
    </location>
</feature>
<reference evidence="4" key="1">
    <citation type="journal article" date="2015" name="Sci. Rep.">
        <title>Tissue- and time-dependent transcription in Ixodes ricinus salivary glands and midguts when blood feeding on the vertebrate host.</title>
        <authorList>
            <person name="Kotsyfakis M."/>
            <person name="Schwarz A."/>
            <person name="Erhart J."/>
            <person name="Ribeiro J.M."/>
        </authorList>
    </citation>
    <scope>NUCLEOTIDE SEQUENCE</scope>
    <source>
        <tissue evidence="4">Salivary gland and midgut</tissue>
    </source>
</reference>
<dbReference type="GO" id="GO:0006412">
    <property type="term" value="P:translation"/>
    <property type="evidence" value="ECO:0007669"/>
    <property type="project" value="InterPro"/>
</dbReference>
<dbReference type="GO" id="GO:0003735">
    <property type="term" value="F:structural constituent of ribosome"/>
    <property type="evidence" value="ECO:0007669"/>
    <property type="project" value="InterPro"/>
</dbReference>
<dbReference type="SUPFAM" id="SSF57716">
    <property type="entry name" value="Glucocorticoid receptor-like (DNA-binding domain)"/>
    <property type="match status" value="1"/>
</dbReference>
<evidence type="ECO:0000256" key="2">
    <source>
        <dbReference type="ARBA" id="ARBA00022980"/>
    </source>
</evidence>
<dbReference type="PANTHER" id="PTHR19836">
    <property type="entry name" value="30S RIBOSOMAL PROTEIN S14"/>
    <property type="match status" value="1"/>
</dbReference>
<dbReference type="EMBL" id="GANP01003028">
    <property type="protein sequence ID" value="JAB81440.1"/>
    <property type="molecule type" value="mRNA"/>
</dbReference>
<dbReference type="GO" id="GO:0005763">
    <property type="term" value="C:mitochondrial small ribosomal subunit"/>
    <property type="evidence" value="ECO:0007669"/>
    <property type="project" value="TreeGrafter"/>
</dbReference>
<comment type="similarity">
    <text evidence="1">Belongs to the universal ribosomal protein uS14 family.</text>
</comment>
<evidence type="ECO:0000256" key="3">
    <source>
        <dbReference type="ARBA" id="ARBA00023274"/>
    </source>
</evidence>
<dbReference type="Pfam" id="PF00253">
    <property type="entry name" value="Ribosomal_S14"/>
    <property type="match status" value="1"/>
</dbReference>
<evidence type="ECO:0000256" key="1">
    <source>
        <dbReference type="ARBA" id="ARBA00009083"/>
    </source>
</evidence>
<protein>
    <submittedName>
        <fullName evidence="4">Putative translation</fullName>
    </submittedName>
</protein>
<name>V5HD54_IXORI</name>